<comment type="caution">
    <text evidence="1">The sequence shown here is derived from an EMBL/GenBank/DDBJ whole genome shotgun (WGS) entry which is preliminary data.</text>
</comment>
<organism evidence="1 2">
    <name type="scientific">Kribbella voronezhensis</name>
    <dbReference type="NCBI Taxonomy" id="2512212"/>
    <lineage>
        <taxon>Bacteria</taxon>
        <taxon>Bacillati</taxon>
        <taxon>Actinomycetota</taxon>
        <taxon>Actinomycetes</taxon>
        <taxon>Propionibacteriales</taxon>
        <taxon>Kribbellaceae</taxon>
        <taxon>Kribbella</taxon>
    </lineage>
</organism>
<proteinExistence type="predicted"/>
<dbReference type="EMBL" id="SOCE01000003">
    <property type="protein sequence ID" value="TDU82357.1"/>
    <property type="molecule type" value="Genomic_DNA"/>
</dbReference>
<accession>A0A4R7SVF1</accession>
<dbReference type="Pfam" id="PF17164">
    <property type="entry name" value="DUF5122"/>
    <property type="match status" value="1"/>
</dbReference>
<evidence type="ECO:0008006" key="3">
    <source>
        <dbReference type="Google" id="ProtNLM"/>
    </source>
</evidence>
<dbReference type="AlphaFoldDB" id="A0A4R7SVF1"/>
<reference evidence="1 2" key="1">
    <citation type="submission" date="2019-03" db="EMBL/GenBank/DDBJ databases">
        <title>Genomic Encyclopedia of Type Strains, Phase III (KMG-III): the genomes of soil and plant-associated and newly described type strains.</title>
        <authorList>
            <person name="Whitman W."/>
        </authorList>
    </citation>
    <scope>NUCLEOTIDE SEQUENCE [LARGE SCALE GENOMIC DNA]</scope>
    <source>
        <strain evidence="1 2">VKM Ac-2575</strain>
    </source>
</reference>
<dbReference type="InterPro" id="IPR013431">
    <property type="entry name" value="Delta_60_rpt"/>
</dbReference>
<sequence length="422" mass="44141">MKKLVVAIGVALTAVAAVVVVFLGGPSNASPISQDAVVSQNPSDITPRVQDGAVYKMLSHGGAIFVGGQFTKVKPYNNLATIARDRLFAFNPKTGGITGLHATFNSEVWALATDGTSLFVGGYFNVVNGVKRTGVVKLNATTGAVDTKFNANLTGSVTDMAYVKGRLILGGTFSQKLLAVSPVSGGNTGYIKVAIAGVPFPGNPESGPTKVFRLAVNPAGTRLAIVGTFSSVGGQTRRQVALLTLGTSSTTVSGWYSPLWDHTCSSATPSYSRDVDFSPDGSFFVVVTTGAAAPDDKTRLCDSASRWNVNDQRTTYPVWVNYTGGDTLLSVQVTRSAVYVQGHNRYLNNPSGNNDAGPGAVSRQAIGAMNPHTGLAYSWNPTKDRGIGGYDLLLAADGLWVGSDTTHIGGEIHERIALLPLP</sequence>
<dbReference type="SUPFAM" id="SSF50998">
    <property type="entry name" value="Quinoprotein alcohol dehydrogenase-like"/>
    <property type="match status" value="1"/>
</dbReference>
<keyword evidence="2" id="KW-1185">Reference proteome</keyword>
<evidence type="ECO:0000313" key="2">
    <source>
        <dbReference type="Proteomes" id="UP000295151"/>
    </source>
</evidence>
<dbReference type="RefSeq" id="WP_133985067.1">
    <property type="nucleotide sequence ID" value="NZ_SOCE01000003.1"/>
</dbReference>
<protein>
    <recommendedName>
        <fullName evidence="3">Delta-60 repeat protein</fullName>
    </recommendedName>
</protein>
<name>A0A4R7SVF1_9ACTN</name>
<evidence type="ECO:0000313" key="1">
    <source>
        <dbReference type="EMBL" id="TDU82357.1"/>
    </source>
</evidence>
<dbReference type="InterPro" id="IPR011047">
    <property type="entry name" value="Quinoprotein_ADH-like_sf"/>
</dbReference>
<dbReference type="Proteomes" id="UP000295151">
    <property type="component" value="Unassembled WGS sequence"/>
</dbReference>
<dbReference type="OrthoDB" id="9802683at2"/>
<gene>
    <name evidence="1" type="ORF">EV138_7247</name>
</gene>